<dbReference type="SUPFAM" id="SSF49879">
    <property type="entry name" value="SMAD/FHA domain"/>
    <property type="match status" value="1"/>
</dbReference>
<proteinExistence type="predicted"/>
<dbReference type="SMART" id="SM00240">
    <property type="entry name" value="FHA"/>
    <property type="match status" value="1"/>
</dbReference>
<evidence type="ECO:0000313" key="4">
    <source>
        <dbReference type="Proteomes" id="UP000006757"/>
    </source>
</evidence>
<dbReference type="OMA" id="HEECKGE"/>
<dbReference type="InterPro" id="IPR050923">
    <property type="entry name" value="Cell_Proc_Reg/RNA_Proc"/>
</dbReference>
<gene>
    <name evidence="3" type="ORF">A1Q2_06345</name>
</gene>
<evidence type="ECO:0000313" key="3">
    <source>
        <dbReference type="EMBL" id="EKC99408.1"/>
    </source>
</evidence>
<name>K1WCQ4_TRIAC</name>
<dbReference type="Pfam" id="PF00498">
    <property type="entry name" value="FHA"/>
    <property type="match status" value="1"/>
</dbReference>
<dbReference type="InParanoid" id="K1WCQ4"/>
<organism evidence="3 4">
    <name type="scientific">Trichosporon asahii var. asahii (strain CBS 8904)</name>
    <name type="common">Yeast</name>
    <dbReference type="NCBI Taxonomy" id="1220162"/>
    <lineage>
        <taxon>Eukaryota</taxon>
        <taxon>Fungi</taxon>
        <taxon>Dikarya</taxon>
        <taxon>Basidiomycota</taxon>
        <taxon>Agaricomycotina</taxon>
        <taxon>Tremellomycetes</taxon>
        <taxon>Trichosporonales</taxon>
        <taxon>Trichosporonaceae</taxon>
        <taxon>Trichosporon</taxon>
    </lineage>
</organism>
<feature type="compositionally biased region" description="Basic and acidic residues" evidence="1">
    <location>
        <begin position="1"/>
        <end position="10"/>
    </location>
</feature>
<feature type="domain" description="FHA" evidence="2">
    <location>
        <begin position="139"/>
        <end position="202"/>
    </location>
</feature>
<dbReference type="HOGENOM" id="CLU_022457_1_1_1"/>
<reference evidence="3 4" key="1">
    <citation type="journal article" date="2012" name="Eukaryot. Cell">
        <title>Genome sequence of the Trichosporon asahii environmental strain CBS 8904.</title>
        <authorList>
            <person name="Yang R.Y."/>
            <person name="Li H.T."/>
            <person name="Zhu H."/>
            <person name="Zhou G.P."/>
            <person name="Wang M."/>
            <person name="Wang L."/>
        </authorList>
    </citation>
    <scope>NUCLEOTIDE SEQUENCE [LARGE SCALE GENOMIC DNA]</scope>
    <source>
        <strain evidence="3 4">CBS 8904</strain>
    </source>
</reference>
<dbReference type="PANTHER" id="PTHR23308">
    <property type="entry name" value="NUCLEAR INHIBITOR OF PROTEIN PHOSPHATASE-1"/>
    <property type="match status" value="1"/>
</dbReference>
<accession>K1WCQ4</accession>
<dbReference type="eggNOG" id="KOG1882">
    <property type="taxonomic scope" value="Eukaryota"/>
</dbReference>
<comment type="caution">
    <text evidence="3">The sequence shown here is derived from an EMBL/GenBank/DDBJ whole genome shotgun (WGS) entry which is preliminary data.</text>
</comment>
<dbReference type="STRING" id="1220162.K1WCQ4"/>
<evidence type="ECO:0000259" key="2">
    <source>
        <dbReference type="PROSITE" id="PS50006"/>
    </source>
</evidence>
<feature type="region of interest" description="Disordered" evidence="1">
    <location>
        <begin position="1"/>
        <end position="89"/>
    </location>
</feature>
<dbReference type="Gene3D" id="2.60.200.20">
    <property type="match status" value="1"/>
</dbReference>
<protein>
    <recommendedName>
        <fullName evidence="2">FHA domain-containing protein</fullName>
    </recommendedName>
</protein>
<feature type="compositionally biased region" description="Basic and acidic residues" evidence="1">
    <location>
        <begin position="22"/>
        <end position="79"/>
    </location>
</feature>
<sequence>MPRSPRDRSPRGYGRSRSPPPRSRDDRDRRDRRDRDRSRSPKREPGWGDEYTAKDRERERERDRKRYDEDVAGDKEKSPPKPNMKNTGLLAKESNMVKGVALKYHEPPEARKPVVNWRLYVFKGSEQVDLIHIYRQSCYLLGRDAVVTDILIEHPSCSKQHAVIQFRQITKTDKYGETTQSVKPFVIDLDSTNGTWVNGEEIPQSRYYELRSGDIRDVEPGVCAAP</sequence>
<dbReference type="Proteomes" id="UP000006757">
    <property type="component" value="Unassembled WGS sequence"/>
</dbReference>
<evidence type="ECO:0000256" key="1">
    <source>
        <dbReference type="SAM" id="MobiDB-lite"/>
    </source>
</evidence>
<dbReference type="InterPro" id="IPR008984">
    <property type="entry name" value="SMAD_FHA_dom_sf"/>
</dbReference>
<dbReference type="EMBL" id="AMBO01000372">
    <property type="protein sequence ID" value="EKC99408.1"/>
    <property type="molecule type" value="Genomic_DNA"/>
</dbReference>
<keyword evidence="4" id="KW-1185">Reference proteome</keyword>
<dbReference type="AlphaFoldDB" id="K1WCQ4"/>
<dbReference type="InterPro" id="IPR000253">
    <property type="entry name" value="FHA_dom"/>
</dbReference>
<dbReference type="PROSITE" id="PS50006">
    <property type="entry name" value="FHA_DOMAIN"/>
    <property type="match status" value="1"/>
</dbReference>
<dbReference type="OrthoDB" id="444265at2759"/>